<dbReference type="PATRIC" id="fig|1678841.3.peg.3066"/>
<sequence length="112" mass="12527">MNFDWFNGIPVAITVSDLEGNILEMNDAAAFVFEKSGGKALIGKSLADCHNENSKLIMDQMLAGQQPNTYTIEKNGRKKLIFQSPWMKDGKVAGLIEFSMVIPFEMKHFIRG</sequence>
<keyword evidence="3" id="KW-1185">Reference proteome</keyword>
<organism evidence="2">
    <name type="scientific">Lentimicrobium saccharophilum</name>
    <dbReference type="NCBI Taxonomy" id="1678841"/>
    <lineage>
        <taxon>Bacteria</taxon>
        <taxon>Pseudomonadati</taxon>
        <taxon>Bacteroidota</taxon>
        <taxon>Bacteroidia</taxon>
        <taxon>Bacteroidales</taxon>
        <taxon>Lentimicrobiaceae</taxon>
        <taxon>Lentimicrobium</taxon>
    </lineage>
</organism>
<dbReference type="GO" id="GO:0006355">
    <property type="term" value="P:regulation of DNA-templated transcription"/>
    <property type="evidence" value="ECO:0007669"/>
    <property type="project" value="InterPro"/>
</dbReference>
<dbReference type="RefSeq" id="WP_062044058.1">
    <property type="nucleotide sequence ID" value="NZ_DF968183.1"/>
</dbReference>
<dbReference type="InterPro" id="IPR035965">
    <property type="entry name" value="PAS-like_dom_sf"/>
</dbReference>
<dbReference type="Proteomes" id="UP000053091">
    <property type="component" value="Unassembled WGS sequence"/>
</dbReference>
<reference evidence="2" key="1">
    <citation type="journal article" date="2015" name="Genome Announc.">
        <title>Draft Genome Sequence of Bacteroidales Strain TBC1, a Novel Isolate from a Methanogenic Wastewater Treatment System.</title>
        <authorList>
            <person name="Tourlousse D.M."/>
            <person name="Matsuura N."/>
            <person name="Sun L."/>
            <person name="Toyonaga M."/>
            <person name="Kuroda K."/>
            <person name="Ohashi A."/>
            <person name="Cruz R."/>
            <person name="Yamaguchi T."/>
            <person name="Sekiguchi Y."/>
        </authorList>
    </citation>
    <scope>NUCLEOTIDE SEQUENCE [LARGE SCALE GENOMIC DNA]</scope>
    <source>
        <strain evidence="2">TBC1</strain>
    </source>
</reference>
<dbReference type="EMBL" id="DF968183">
    <property type="protein sequence ID" value="GAP44558.1"/>
    <property type="molecule type" value="Genomic_DNA"/>
</dbReference>
<dbReference type="Gene3D" id="3.30.450.20">
    <property type="entry name" value="PAS domain"/>
    <property type="match status" value="1"/>
</dbReference>
<dbReference type="Pfam" id="PF00989">
    <property type="entry name" value="PAS"/>
    <property type="match status" value="1"/>
</dbReference>
<evidence type="ECO:0000313" key="2">
    <source>
        <dbReference type="EMBL" id="GAP44558.1"/>
    </source>
</evidence>
<dbReference type="STRING" id="1678841.TBC1_12367"/>
<gene>
    <name evidence="2" type="ORF">TBC1_12367</name>
</gene>
<protein>
    <submittedName>
        <fullName evidence="2">PAS fold</fullName>
    </submittedName>
</protein>
<dbReference type="SUPFAM" id="SSF55785">
    <property type="entry name" value="PYP-like sensor domain (PAS domain)"/>
    <property type="match status" value="1"/>
</dbReference>
<dbReference type="OrthoDB" id="1012192at2"/>
<name>A0A0S7C314_9BACT</name>
<dbReference type="InterPro" id="IPR013767">
    <property type="entry name" value="PAS_fold"/>
</dbReference>
<evidence type="ECO:0000259" key="1">
    <source>
        <dbReference type="Pfam" id="PF00989"/>
    </source>
</evidence>
<accession>A0A0S7C314</accession>
<proteinExistence type="predicted"/>
<dbReference type="AlphaFoldDB" id="A0A0S7C314"/>
<evidence type="ECO:0000313" key="3">
    <source>
        <dbReference type="Proteomes" id="UP000053091"/>
    </source>
</evidence>
<feature type="domain" description="PAS fold" evidence="1">
    <location>
        <begin position="7"/>
        <end position="76"/>
    </location>
</feature>